<dbReference type="KEGG" id="mno:Mnod_0554"/>
<keyword evidence="2" id="KW-1185">Reference proteome</keyword>
<accession>B8IDM0</accession>
<name>B8IDM0_METNO</name>
<proteinExistence type="predicted"/>
<sequence length="67" mass="6574">MDVATRVKGAVVTTTLALDTAASATVTMGLGPVSGIAGMTGNPQAHRTGAMGSAVSTVLIPMKSRTS</sequence>
<organism evidence="1 2">
    <name type="scientific">Methylobacterium nodulans (strain LMG 21967 / CNCM I-2342 / ORS 2060)</name>
    <dbReference type="NCBI Taxonomy" id="460265"/>
    <lineage>
        <taxon>Bacteria</taxon>
        <taxon>Pseudomonadati</taxon>
        <taxon>Pseudomonadota</taxon>
        <taxon>Alphaproteobacteria</taxon>
        <taxon>Hyphomicrobiales</taxon>
        <taxon>Methylobacteriaceae</taxon>
        <taxon>Methylobacterium</taxon>
    </lineage>
</organism>
<evidence type="ECO:0000313" key="1">
    <source>
        <dbReference type="EMBL" id="ACL55592.1"/>
    </source>
</evidence>
<evidence type="ECO:0000313" key="2">
    <source>
        <dbReference type="Proteomes" id="UP000008207"/>
    </source>
</evidence>
<dbReference type="AlphaFoldDB" id="B8IDM0"/>
<gene>
    <name evidence="1" type="ordered locus">Mnod_0554</name>
</gene>
<dbReference type="EMBL" id="CP001349">
    <property type="protein sequence ID" value="ACL55592.1"/>
    <property type="molecule type" value="Genomic_DNA"/>
</dbReference>
<protein>
    <submittedName>
        <fullName evidence="1">Uncharacterized protein</fullName>
    </submittedName>
</protein>
<dbReference type="Proteomes" id="UP000008207">
    <property type="component" value="Chromosome"/>
</dbReference>
<reference evidence="1 2" key="1">
    <citation type="submission" date="2009-01" db="EMBL/GenBank/DDBJ databases">
        <title>Complete sequence of chromosome of Methylobacterium nodulans ORS 2060.</title>
        <authorList>
            <consortium name="US DOE Joint Genome Institute"/>
            <person name="Lucas S."/>
            <person name="Copeland A."/>
            <person name="Lapidus A."/>
            <person name="Glavina del Rio T."/>
            <person name="Dalin E."/>
            <person name="Tice H."/>
            <person name="Bruce D."/>
            <person name="Goodwin L."/>
            <person name="Pitluck S."/>
            <person name="Sims D."/>
            <person name="Brettin T."/>
            <person name="Detter J.C."/>
            <person name="Han C."/>
            <person name="Larimer F."/>
            <person name="Land M."/>
            <person name="Hauser L."/>
            <person name="Kyrpides N."/>
            <person name="Ivanova N."/>
            <person name="Marx C.J."/>
            <person name="Richardson P."/>
        </authorList>
    </citation>
    <scope>NUCLEOTIDE SEQUENCE [LARGE SCALE GENOMIC DNA]</scope>
    <source>
        <strain evidence="2">LMG 21967 / CNCM I-2342 / ORS 2060</strain>
    </source>
</reference>
<dbReference type="HOGENOM" id="CLU_2807525_0_0_5"/>